<proteinExistence type="predicted"/>
<dbReference type="InterPro" id="IPR050709">
    <property type="entry name" value="Biotin_Carboxyl_Carrier/Decarb"/>
</dbReference>
<dbReference type="PANTHER" id="PTHR45266:SF3">
    <property type="entry name" value="OXALOACETATE DECARBOXYLASE ALPHA CHAIN"/>
    <property type="match status" value="1"/>
</dbReference>
<name>A0ABP8RSI0_9PSEU</name>
<dbReference type="InterPro" id="IPR011053">
    <property type="entry name" value="Single_hybrid_motif"/>
</dbReference>
<dbReference type="InterPro" id="IPR001882">
    <property type="entry name" value="Biotin_BS"/>
</dbReference>
<evidence type="ECO:0000256" key="1">
    <source>
        <dbReference type="ARBA" id="ARBA00023267"/>
    </source>
</evidence>
<keyword evidence="4" id="KW-1185">Reference proteome</keyword>
<evidence type="ECO:0000259" key="2">
    <source>
        <dbReference type="PROSITE" id="PS50968"/>
    </source>
</evidence>
<dbReference type="Gene3D" id="2.40.50.100">
    <property type="match status" value="1"/>
</dbReference>
<organism evidence="3 4">
    <name type="scientific">Pseudonocardia xishanensis</name>
    <dbReference type="NCBI Taxonomy" id="630995"/>
    <lineage>
        <taxon>Bacteria</taxon>
        <taxon>Bacillati</taxon>
        <taxon>Actinomycetota</taxon>
        <taxon>Actinomycetes</taxon>
        <taxon>Pseudonocardiales</taxon>
        <taxon>Pseudonocardiaceae</taxon>
        <taxon>Pseudonocardia</taxon>
    </lineage>
</organism>
<protein>
    <recommendedName>
        <fullName evidence="2">Lipoyl-binding domain-containing protein</fullName>
    </recommendedName>
</protein>
<dbReference type="PROSITE" id="PS00188">
    <property type="entry name" value="BIOTIN"/>
    <property type="match status" value="1"/>
</dbReference>
<evidence type="ECO:0000313" key="3">
    <source>
        <dbReference type="EMBL" id="GAA4545369.1"/>
    </source>
</evidence>
<keyword evidence="1" id="KW-0092">Biotin</keyword>
<dbReference type="SUPFAM" id="SSF51230">
    <property type="entry name" value="Single hybrid motif"/>
    <property type="match status" value="1"/>
</dbReference>
<dbReference type="PANTHER" id="PTHR45266">
    <property type="entry name" value="OXALOACETATE DECARBOXYLASE ALPHA CHAIN"/>
    <property type="match status" value="1"/>
</dbReference>
<gene>
    <name evidence="3" type="ORF">GCM10023175_25020</name>
</gene>
<dbReference type="Proteomes" id="UP001501598">
    <property type="component" value="Unassembled WGS sequence"/>
</dbReference>
<sequence>MLGGVVRVLAAEGDPVTAGQPLVVLEAMKMEHTVAAPVDGTVAELRVAQGDQVETGQVLVVVA</sequence>
<comment type="caution">
    <text evidence="3">The sequence shown here is derived from an EMBL/GenBank/DDBJ whole genome shotgun (WGS) entry which is preliminary data.</text>
</comment>
<dbReference type="EMBL" id="BAABGT010000031">
    <property type="protein sequence ID" value="GAA4545369.1"/>
    <property type="molecule type" value="Genomic_DNA"/>
</dbReference>
<dbReference type="CDD" id="cd06850">
    <property type="entry name" value="biotinyl_domain"/>
    <property type="match status" value="1"/>
</dbReference>
<reference evidence="4" key="1">
    <citation type="journal article" date="2019" name="Int. J. Syst. Evol. Microbiol.">
        <title>The Global Catalogue of Microorganisms (GCM) 10K type strain sequencing project: providing services to taxonomists for standard genome sequencing and annotation.</title>
        <authorList>
            <consortium name="The Broad Institute Genomics Platform"/>
            <consortium name="The Broad Institute Genome Sequencing Center for Infectious Disease"/>
            <person name="Wu L."/>
            <person name="Ma J."/>
        </authorList>
    </citation>
    <scope>NUCLEOTIDE SEQUENCE [LARGE SCALE GENOMIC DNA]</scope>
    <source>
        <strain evidence="4">JCM 17906</strain>
    </source>
</reference>
<dbReference type="PROSITE" id="PS50968">
    <property type="entry name" value="BIOTINYL_LIPOYL"/>
    <property type="match status" value="1"/>
</dbReference>
<feature type="domain" description="Lipoyl-binding" evidence="2">
    <location>
        <begin position="1"/>
        <end position="63"/>
    </location>
</feature>
<dbReference type="InterPro" id="IPR000089">
    <property type="entry name" value="Biotin_lipoyl"/>
</dbReference>
<evidence type="ECO:0000313" key="4">
    <source>
        <dbReference type="Proteomes" id="UP001501598"/>
    </source>
</evidence>
<accession>A0ABP8RSI0</accession>
<dbReference type="Pfam" id="PF00364">
    <property type="entry name" value="Biotin_lipoyl"/>
    <property type="match status" value="1"/>
</dbReference>